<reference evidence="1" key="1">
    <citation type="submission" date="2014-09" db="EMBL/GenBank/DDBJ databases">
        <authorList>
            <person name="Magalhaes I.L.F."/>
            <person name="Oliveira U."/>
            <person name="Santos F.R."/>
            <person name="Vidigal T.H.D.A."/>
            <person name="Brescovit A.D."/>
            <person name="Santos A.J."/>
        </authorList>
    </citation>
    <scope>NUCLEOTIDE SEQUENCE</scope>
    <source>
        <tissue evidence="1">Shoot tissue taken approximately 20 cm above the soil surface</tissue>
    </source>
</reference>
<protein>
    <submittedName>
        <fullName evidence="1">Uncharacterized protein</fullName>
    </submittedName>
</protein>
<organism evidence="1">
    <name type="scientific">Arundo donax</name>
    <name type="common">Giant reed</name>
    <name type="synonym">Donax arundinaceus</name>
    <dbReference type="NCBI Taxonomy" id="35708"/>
    <lineage>
        <taxon>Eukaryota</taxon>
        <taxon>Viridiplantae</taxon>
        <taxon>Streptophyta</taxon>
        <taxon>Embryophyta</taxon>
        <taxon>Tracheophyta</taxon>
        <taxon>Spermatophyta</taxon>
        <taxon>Magnoliopsida</taxon>
        <taxon>Liliopsida</taxon>
        <taxon>Poales</taxon>
        <taxon>Poaceae</taxon>
        <taxon>PACMAD clade</taxon>
        <taxon>Arundinoideae</taxon>
        <taxon>Arundineae</taxon>
        <taxon>Arundo</taxon>
    </lineage>
</organism>
<sequence>MLLATPLVKQALNPARLTRRALIAS</sequence>
<proteinExistence type="predicted"/>
<dbReference type="AlphaFoldDB" id="A0A0A9DML2"/>
<name>A0A0A9DML2_ARUDO</name>
<accession>A0A0A9DML2</accession>
<dbReference type="EMBL" id="GBRH01210995">
    <property type="protein sequence ID" value="JAD86900.1"/>
    <property type="molecule type" value="Transcribed_RNA"/>
</dbReference>
<evidence type="ECO:0000313" key="1">
    <source>
        <dbReference type="EMBL" id="JAD86900.1"/>
    </source>
</evidence>
<reference evidence="1" key="2">
    <citation type="journal article" date="2015" name="Data Brief">
        <title>Shoot transcriptome of the giant reed, Arundo donax.</title>
        <authorList>
            <person name="Barrero R.A."/>
            <person name="Guerrero F.D."/>
            <person name="Moolhuijzen P."/>
            <person name="Goolsby J.A."/>
            <person name="Tidwell J."/>
            <person name="Bellgard S.E."/>
            <person name="Bellgard M.I."/>
        </authorList>
    </citation>
    <scope>NUCLEOTIDE SEQUENCE</scope>
    <source>
        <tissue evidence="1">Shoot tissue taken approximately 20 cm above the soil surface</tissue>
    </source>
</reference>